<feature type="chain" id="PRO_5002042775" evidence="1">
    <location>
        <begin position="32"/>
        <end position="72"/>
    </location>
</feature>
<reference evidence="2" key="1">
    <citation type="submission" date="2014-09" db="EMBL/GenBank/DDBJ databases">
        <authorList>
            <person name="Magalhaes I.L.F."/>
            <person name="Oliveira U."/>
            <person name="Santos F.R."/>
            <person name="Vidigal T.H.D.A."/>
            <person name="Brescovit A.D."/>
            <person name="Santos A.J."/>
        </authorList>
    </citation>
    <scope>NUCLEOTIDE SEQUENCE</scope>
    <source>
        <tissue evidence="2">Shoot tissue taken approximately 20 cm above the soil surface</tissue>
    </source>
</reference>
<keyword evidence="1" id="KW-0732">Signal</keyword>
<name>A0A0A9B3V3_ARUDO</name>
<feature type="signal peptide" evidence="1">
    <location>
        <begin position="1"/>
        <end position="31"/>
    </location>
</feature>
<sequence>MMPTQPPTRALLLQFPAALIIPSLLFPCGSAPPIAFLLDTEHLCRRILTSKLRPLPLPRRPRLVSRRRRRRW</sequence>
<dbReference type="AlphaFoldDB" id="A0A0A9B3V3"/>
<organism evidence="2">
    <name type="scientific">Arundo donax</name>
    <name type="common">Giant reed</name>
    <name type="synonym">Donax arundinaceus</name>
    <dbReference type="NCBI Taxonomy" id="35708"/>
    <lineage>
        <taxon>Eukaryota</taxon>
        <taxon>Viridiplantae</taxon>
        <taxon>Streptophyta</taxon>
        <taxon>Embryophyta</taxon>
        <taxon>Tracheophyta</taxon>
        <taxon>Spermatophyta</taxon>
        <taxon>Magnoliopsida</taxon>
        <taxon>Liliopsida</taxon>
        <taxon>Poales</taxon>
        <taxon>Poaceae</taxon>
        <taxon>PACMAD clade</taxon>
        <taxon>Arundinoideae</taxon>
        <taxon>Arundineae</taxon>
        <taxon>Arundo</taxon>
    </lineage>
</organism>
<dbReference type="EMBL" id="GBRH01241062">
    <property type="protein sequence ID" value="JAD56833.1"/>
    <property type="molecule type" value="Transcribed_RNA"/>
</dbReference>
<evidence type="ECO:0000313" key="2">
    <source>
        <dbReference type="EMBL" id="JAD56833.1"/>
    </source>
</evidence>
<evidence type="ECO:0000256" key="1">
    <source>
        <dbReference type="SAM" id="SignalP"/>
    </source>
</evidence>
<reference evidence="2" key="2">
    <citation type="journal article" date="2015" name="Data Brief">
        <title>Shoot transcriptome of the giant reed, Arundo donax.</title>
        <authorList>
            <person name="Barrero R.A."/>
            <person name="Guerrero F.D."/>
            <person name="Moolhuijzen P."/>
            <person name="Goolsby J.A."/>
            <person name="Tidwell J."/>
            <person name="Bellgard S.E."/>
            <person name="Bellgard M.I."/>
        </authorList>
    </citation>
    <scope>NUCLEOTIDE SEQUENCE</scope>
    <source>
        <tissue evidence="2">Shoot tissue taken approximately 20 cm above the soil surface</tissue>
    </source>
</reference>
<accession>A0A0A9B3V3</accession>
<proteinExistence type="predicted"/>
<protein>
    <submittedName>
        <fullName evidence="2">Pco088261</fullName>
    </submittedName>
</protein>